<feature type="region of interest" description="Disordered" evidence="1">
    <location>
        <begin position="43"/>
        <end position="70"/>
    </location>
</feature>
<proteinExistence type="predicted"/>
<feature type="domain" description="SLS1 second KH" evidence="3">
    <location>
        <begin position="320"/>
        <end position="369"/>
    </location>
</feature>
<evidence type="ECO:0000259" key="4">
    <source>
        <dbReference type="Pfam" id="PF20778"/>
    </source>
</evidence>
<name>A0A9W9L1N1_9EURO</name>
<dbReference type="InterPro" id="IPR048748">
    <property type="entry name" value="SLS1_KH2"/>
</dbReference>
<comment type="caution">
    <text evidence="5">The sequence shown here is derived from an EMBL/GenBank/DDBJ whole genome shotgun (WGS) entry which is preliminary data.</text>
</comment>
<feature type="domain" description="SLS1 C-terminal" evidence="4">
    <location>
        <begin position="401"/>
        <end position="757"/>
    </location>
</feature>
<evidence type="ECO:0000259" key="3">
    <source>
        <dbReference type="Pfam" id="PF20777"/>
    </source>
</evidence>
<dbReference type="OrthoDB" id="5392646at2759"/>
<evidence type="ECO:0000259" key="2">
    <source>
        <dbReference type="Pfam" id="PF20776"/>
    </source>
</evidence>
<feature type="domain" description="SLS1 N-terminal" evidence="2">
    <location>
        <begin position="135"/>
        <end position="232"/>
    </location>
</feature>
<accession>A0A9W9L1N1</accession>
<evidence type="ECO:0000313" key="6">
    <source>
        <dbReference type="Proteomes" id="UP001149079"/>
    </source>
</evidence>
<evidence type="ECO:0000256" key="1">
    <source>
        <dbReference type="SAM" id="MobiDB-lite"/>
    </source>
</evidence>
<feature type="region of interest" description="Disordered" evidence="1">
    <location>
        <begin position="95"/>
        <end position="139"/>
    </location>
</feature>
<keyword evidence="6" id="KW-1185">Reference proteome</keyword>
<dbReference type="Pfam" id="PF20776">
    <property type="entry name" value="SLS1_N"/>
    <property type="match status" value="1"/>
</dbReference>
<dbReference type="InterPro" id="IPR048401">
    <property type="entry name" value="SLS1_C"/>
</dbReference>
<dbReference type="EMBL" id="JAPQKL010000005">
    <property type="protein sequence ID" value="KAJ5130910.1"/>
    <property type="molecule type" value="Genomic_DNA"/>
</dbReference>
<evidence type="ECO:0000313" key="5">
    <source>
        <dbReference type="EMBL" id="KAJ5130910.1"/>
    </source>
</evidence>
<organism evidence="5 6">
    <name type="scientific">Penicillium bovifimosum</name>
    <dbReference type="NCBI Taxonomy" id="126998"/>
    <lineage>
        <taxon>Eukaryota</taxon>
        <taxon>Fungi</taxon>
        <taxon>Dikarya</taxon>
        <taxon>Ascomycota</taxon>
        <taxon>Pezizomycotina</taxon>
        <taxon>Eurotiomycetes</taxon>
        <taxon>Eurotiomycetidae</taxon>
        <taxon>Eurotiales</taxon>
        <taxon>Aspergillaceae</taxon>
        <taxon>Penicillium</taxon>
    </lineage>
</organism>
<dbReference type="Proteomes" id="UP001149079">
    <property type="component" value="Unassembled WGS sequence"/>
</dbReference>
<dbReference type="Pfam" id="PF20777">
    <property type="entry name" value="KH_SLS1_2"/>
    <property type="match status" value="1"/>
</dbReference>
<evidence type="ECO:0008006" key="7">
    <source>
        <dbReference type="Google" id="ProtNLM"/>
    </source>
</evidence>
<reference evidence="5" key="2">
    <citation type="journal article" date="2023" name="IMA Fungus">
        <title>Comparative genomic study of the Penicillium genus elucidates a diverse pangenome and 15 lateral gene transfer events.</title>
        <authorList>
            <person name="Petersen C."/>
            <person name="Sorensen T."/>
            <person name="Nielsen M.R."/>
            <person name="Sondergaard T.E."/>
            <person name="Sorensen J.L."/>
            <person name="Fitzpatrick D.A."/>
            <person name="Frisvad J.C."/>
            <person name="Nielsen K.L."/>
        </authorList>
    </citation>
    <scope>NUCLEOTIDE SEQUENCE</scope>
    <source>
        <strain evidence="5">IBT 22155</strain>
    </source>
</reference>
<dbReference type="InterPro" id="IPR048400">
    <property type="entry name" value="SLS1_N"/>
</dbReference>
<protein>
    <recommendedName>
        <fullName evidence="7">Mitochondrial inner-membrane-bound regulator-domain-containing protein</fullName>
    </recommendedName>
</protein>
<dbReference type="GeneID" id="81406863"/>
<sequence>MLRRPAGNKLGLLGFRSLVYCNPISTYPHAVLPRFQSDWRRKHEADSDEHRDNSVHPNAEREQSRDLRDFEKQRRERIRFPLEVDSLGKPGEIVVMPSLGRKRRRRKPGNELEATNETRDTISSILGDLDDEKSLPSETSIQQRIEEMRGSYQMGETIPDLVFEQLRTQLAASFTFKQLSDYIAEYDRNTTVDDKGWTWGPSQGKGPGTAEKLKGKALLAEMIARDRWQLVVAAEFGRLEFHIPARLMSLLRHAGHFSFHELASLHGCGIDITHKTGLVALTGKRGECEHVREIIMDATARACEDAVGIYSYTDSESTSQIFTADFLQWVNKTYGVFVERRPHKIPEKILYLAENKLGAENARRTLNLALSNTTSLSTPFSTYLPSSELASIYHHTPGAHASWFEKQNPWFRWAMSSSQHEKAEAQETPFFDKHQTRLSDELLRLLRVDGSKAGLAAGLHESVTAVVGKCLFMEESSFEAPAVSPAQLGALSLPRIFTTDTPWVSRFIEKLSPITANDEVKVYRLRLSPTSNAGSLPELEFEVSMNPSLKYVDFRTLKAIKSTNSVDYLLPENGLDLRFTRTVSQDLLLKPSSPPEHMQGLSEQLSHEHSLSPEIQAMLQSLRDSVQSTFVSGETSQWHVPAPTFCNVSLPRELIQQPTSRKVKLVESGEPTSENSVTVEYMFQPLNDVRGALVRTYDFDGRPLDYRYYASGPFLASRTNEVSLGMDIPQADSAAGSDQSELLEHEFHSFYNAACDMAFQIHGGRDVD</sequence>
<dbReference type="RefSeq" id="XP_056521289.1">
    <property type="nucleotide sequence ID" value="XM_056667693.1"/>
</dbReference>
<dbReference type="AlphaFoldDB" id="A0A9W9L1N1"/>
<gene>
    <name evidence="5" type="ORF">N7515_006949</name>
</gene>
<dbReference type="Pfam" id="PF20778">
    <property type="entry name" value="SLS1_C"/>
    <property type="match status" value="1"/>
</dbReference>
<reference evidence="5" key="1">
    <citation type="submission" date="2022-11" db="EMBL/GenBank/DDBJ databases">
        <authorList>
            <person name="Petersen C."/>
        </authorList>
    </citation>
    <scope>NUCLEOTIDE SEQUENCE</scope>
    <source>
        <strain evidence="5">IBT 22155</strain>
    </source>
</reference>